<dbReference type="Pfam" id="PF01627">
    <property type="entry name" value="Hpt"/>
    <property type="match status" value="1"/>
</dbReference>
<feature type="domain" description="HPt" evidence="2">
    <location>
        <begin position="25"/>
        <end position="121"/>
    </location>
</feature>
<dbReference type="InterPro" id="IPR036641">
    <property type="entry name" value="HPT_dom_sf"/>
</dbReference>
<dbReference type="GO" id="GO:0009927">
    <property type="term" value="F:histidine phosphotransfer kinase activity"/>
    <property type="evidence" value="ECO:0007669"/>
    <property type="project" value="InterPro"/>
</dbReference>
<name>A0A9P6WEK3_MAUEX</name>
<dbReference type="PROSITE" id="PS50894">
    <property type="entry name" value="HPT"/>
    <property type="match status" value="1"/>
</dbReference>
<dbReference type="GO" id="GO:0005737">
    <property type="term" value="C:cytoplasm"/>
    <property type="evidence" value="ECO:0007669"/>
    <property type="project" value="TreeGrafter"/>
</dbReference>
<dbReference type="GO" id="GO:0043424">
    <property type="term" value="F:protein histidine kinase binding"/>
    <property type="evidence" value="ECO:0007669"/>
    <property type="project" value="InterPro"/>
</dbReference>
<keyword evidence="4" id="KW-1185">Reference proteome</keyword>
<dbReference type="EMBL" id="PUHR01000012">
    <property type="protein sequence ID" value="KAG0671407.1"/>
    <property type="molecule type" value="Genomic_DNA"/>
</dbReference>
<feature type="modified residue" description="Phosphohistidine" evidence="1">
    <location>
        <position position="65"/>
    </location>
</feature>
<evidence type="ECO:0000313" key="4">
    <source>
        <dbReference type="Proteomes" id="UP000750334"/>
    </source>
</evidence>
<accession>A0A9P6WEK3</accession>
<dbReference type="CDD" id="cd00088">
    <property type="entry name" value="HPT"/>
    <property type="match status" value="1"/>
</dbReference>
<dbReference type="GO" id="GO:0000160">
    <property type="term" value="P:phosphorelay signal transduction system"/>
    <property type="evidence" value="ECO:0007669"/>
    <property type="project" value="InterPro"/>
</dbReference>
<gene>
    <name evidence="3" type="ORF">C6P45_000574</name>
</gene>
<evidence type="ECO:0000259" key="2">
    <source>
        <dbReference type="PROSITE" id="PS50894"/>
    </source>
</evidence>
<sequence length="169" mass="19620">MIEPMPREIINWSILEEIIYMDEDDPDFSKRLASQFVVQADTTFAEISEELKTNKNLEELEKLGHFLKGSAAALGLQRIAWACERIQNLSRKVEKTFPTKEELLSTLPEGTQIFDIDMKIYDDLNNGTPPTTDGDELYLFLIKRALAQAYLEFQLARNELSVYYHDYLY</sequence>
<keyword evidence="1" id="KW-0597">Phosphoprotein</keyword>
<evidence type="ECO:0000256" key="1">
    <source>
        <dbReference type="PROSITE-ProRule" id="PRU00110"/>
    </source>
</evidence>
<dbReference type="OrthoDB" id="1673781at2759"/>
<evidence type="ECO:0000313" key="3">
    <source>
        <dbReference type="EMBL" id="KAG0671407.1"/>
    </source>
</evidence>
<proteinExistence type="predicted"/>
<dbReference type="InterPro" id="IPR045871">
    <property type="entry name" value="AHP1-5/YPD1"/>
</dbReference>
<dbReference type="PANTHER" id="PTHR28242">
    <property type="entry name" value="PHOSPHORELAY INTERMEDIATE PROTEIN YPD1"/>
    <property type="match status" value="1"/>
</dbReference>
<comment type="caution">
    <text evidence="3">The sequence shown here is derived from an EMBL/GenBank/DDBJ whole genome shotgun (WGS) entry which is preliminary data.</text>
</comment>
<dbReference type="SMART" id="SM00073">
    <property type="entry name" value="HPT"/>
    <property type="match status" value="1"/>
</dbReference>
<organism evidence="3 4">
    <name type="scientific">Maudiozyma exigua</name>
    <name type="common">Yeast</name>
    <name type="synonym">Kazachstania exigua</name>
    <dbReference type="NCBI Taxonomy" id="34358"/>
    <lineage>
        <taxon>Eukaryota</taxon>
        <taxon>Fungi</taxon>
        <taxon>Dikarya</taxon>
        <taxon>Ascomycota</taxon>
        <taxon>Saccharomycotina</taxon>
        <taxon>Saccharomycetes</taxon>
        <taxon>Saccharomycetales</taxon>
        <taxon>Saccharomycetaceae</taxon>
        <taxon>Maudiozyma</taxon>
    </lineage>
</organism>
<reference evidence="3 4" key="1">
    <citation type="submission" date="2020-11" db="EMBL/GenBank/DDBJ databases">
        <title>Kefir isolates.</title>
        <authorList>
            <person name="Marcisauskas S."/>
            <person name="Kim Y."/>
            <person name="Blasche S."/>
        </authorList>
    </citation>
    <scope>NUCLEOTIDE SEQUENCE [LARGE SCALE GENOMIC DNA]</scope>
    <source>
        <strain evidence="3 4">OG2</strain>
    </source>
</reference>
<dbReference type="InterPro" id="IPR008207">
    <property type="entry name" value="Sig_transdc_His_kin_Hpt_dom"/>
</dbReference>
<protein>
    <recommendedName>
        <fullName evidence="2">HPt domain-containing protein</fullName>
    </recommendedName>
</protein>
<dbReference type="Proteomes" id="UP000750334">
    <property type="component" value="Unassembled WGS sequence"/>
</dbReference>
<dbReference type="SUPFAM" id="SSF47226">
    <property type="entry name" value="Histidine-containing phosphotransfer domain, HPT domain"/>
    <property type="match status" value="1"/>
</dbReference>
<dbReference type="PANTHER" id="PTHR28242:SF52">
    <property type="entry name" value="PHOSPHORELAY INTERMEDIATE PROTEIN YPD1"/>
    <property type="match status" value="1"/>
</dbReference>
<dbReference type="GO" id="GO:0005634">
    <property type="term" value="C:nucleus"/>
    <property type="evidence" value="ECO:0007669"/>
    <property type="project" value="TreeGrafter"/>
</dbReference>
<dbReference type="Gene3D" id="1.20.120.160">
    <property type="entry name" value="HPT domain"/>
    <property type="match status" value="1"/>
</dbReference>
<dbReference type="AlphaFoldDB" id="A0A9P6WEK3"/>